<proteinExistence type="predicted"/>
<keyword evidence="3" id="KW-1185">Reference proteome</keyword>
<dbReference type="Proteomes" id="UP001190700">
    <property type="component" value="Unassembled WGS sequence"/>
</dbReference>
<feature type="region of interest" description="Disordered" evidence="1">
    <location>
        <begin position="1584"/>
        <end position="1609"/>
    </location>
</feature>
<reference evidence="2 3" key="1">
    <citation type="journal article" date="2015" name="Genome Biol. Evol.">
        <title>Comparative Genomics of a Bacterivorous Green Alga Reveals Evolutionary Causalities and Consequences of Phago-Mixotrophic Mode of Nutrition.</title>
        <authorList>
            <person name="Burns J.A."/>
            <person name="Paasch A."/>
            <person name="Narechania A."/>
            <person name="Kim E."/>
        </authorList>
    </citation>
    <scope>NUCLEOTIDE SEQUENCE [LARGE SCALE GENOMIC DNA]</scope>
    <source>
        <strain evidence="2 3">PLY_AMNH</strain>
    </source>
</reference>
<name>A0AAE0F8N5_9CHLO</name>
<evidence type="ECO:0000313" key="2">
    <source>
        <dbReference type="EMBL" id="KAK3255141.1"/>
    </source>
</evidence>
<protein>
    <submittedName>
        <fullName evidence="2">Uncharacterized protein</fullName>
    </submittedName>
</protein>
<comment type="caution">
    <text evidence="2">The sequence shown here is derived from an EMBL/GenBank/DDBJ whole genome shotgun (WGS) entry which is preliminary data.</text>
</comment>
<gene>
    <name evidence="2" type="ORF">CYMTET_35614</name>
</gene>
<evidence type="ECO:0000313" key="3">
    <source>
        <dbReference type="Proteomes" id="UP001190700"/>
    </source>
</evidence>
<evidence type="ECO:0000256" key="1">
    <source>
        <dbReference type="SAM" id="MobiDB-lite"/>
    </source>
</evidence>
<organism evidence="2 3">
    <name type="scientific">Cymbomonas tetramitiformis</name>
    <dbReference type="NCBI Taxonomy" id="36881"/>
    <lineage>
        <taxon>Eukaryota</taxon>
        <taxon>Viridiplantae</taxon>
        <taxon>Chlorophyta</taxon>
        <taxon>Pyramimonadophyceae</taxon>
        <taxon>Pyramimonadales</taxon>
        <taxon>Pyramimonadaceae</taxon>
        <taxon>Cymbomonas</taxon>
    </lineage>
</organism>
<dbReference type="EMBL" id="LGRX02022860">
    <property type="protein sequence ID" value="KAK3255141.1"/>
    <property type="molecule type" value="Genomic_DNA"/>
</dbReference>
<sequence length="1815" mass="203800">MFSDDEEASISATCRALTPESERAFEALLKPFVMRLAFRSFEGTPRASRINGKSDASEIVSVAPLSFYALVYARYRDLRLRLEEVGKVGDELRRRWRAVDERWFSENASRVADHLEWVASKTRNASEASPCRHDDDETAALVLQYEQGRFPLNLSNGGEESDPHTTAMRLLVTLALLEDAIRAPAGRHVPSPTLGHVGRTLGLSEETLGLLRGVKTPGEALPCAWWWVINDEVGVERGEGDKHVERSGARWMHLMNRFLNVEYVSLMDDACRCFGVAVTVGLTEDRASWWKPRKADAIACANFVAGMSTAERARCKDRLGAASEAGIAYHVPVCVAMNGYYSSDHARENDLLRLFERITGHLRKGDRMFVWLCERVTEMLAELRARAYVGEELVVSNPSDTKELHDNVVAQITGVKVVRLCTLASADAKLAQSHTRSDIFAGVVQMVCAMRAKWRLGDPRVEKVHTDLRAYVFRLREAQRLICDDLRNENVPTPTESKIGLSSRHNLLDTFLEVLVESDASQWTASVARMPGGERTHDPREGRNDFLSIMMRCARHPFERPDTPVQRDDALARHQGPKMHGLFMEGTPHAPVFALPPTSRATCDTAETRIGGARLCFWNPAPMRAPITADRLCRRLYRPLPIRHETEDATNTFLRNHVYRSCPVSRRRSQLVSLCESDDGVAHEEAMIRRLTSEEFARELVVMREERLLLDPQENADNLVTCTFEFAFWLREFLATDRRWVKQACIVKSDLPAGMLHQRPGLFWAHVFAIYPDEMRLAFRSECKSLSNCVVVAAADDVASIAFVRYRLKRLDDRDERALLENLRARLRLPWYSNVDASGRVVLRVASSERYATELIVRTDRTESREEELKVTDVREASFVAGAEISTKSMGTFVRYMFWGLVQAMSDELDRPWSDLVPKGAARRLPTVRGCADLPLSGSDGETVSVVDACWREFIMWVVVELQRIVLLMRSSAMGSRISGVGLHLMAAKKPYGGGTVASVLEELQECRKARTKRVVRPNSYLNSRCVSLLASIGCTYFPFDLDSLFSRCARHIGFVRAPGYDARKHPYLNRVFVDDRGDVRDDVPMCFANRSIGPKPLSAVARNRCLKAGYTRVATFGKKLGEELCRMRAMNAYGARVEVCDVDGQFVRRDRKRTFSRGSVELEDLSLERLATSATGIAAHSGSLDPLVHEDFTDDRHSAESVGVAYSHARVEEAAQWGTRFVFCDPASDKSPLLRYRVCLGDGLRRARLGFAEETMGFWDDLSGSRAAEEGTPSEASIEESVQNTSDAVFIARARVALELRREGRDVFSYARFARARRFDTADFKRRVDAWLQERCGELAKELRRRLSIMRRASSAAENESFSRLMDFIDSGLEEDLPPSPRVAFRWVCLCGNACAVLACARSIEQLGGPDSRDRHVEETATIVDATLRDFEELLASMFRDVSLSEGWPSIDGPGRVSTPSVGNPLSFVLDLWVTCVRGCMARAAAFYVDEDRAYGVDRASFGDHESANRVDEFSHEEVRIVSRQRCNRSQLLSIMSESSSEELNDLSRPAFFAHDDLRARFLWVDVLNECLTVPEESSDSLVAEDSKCVSPKSSEGESESRSDEESGDAAFSVVGMNDICYSNVCRSLRTEQTVGRRTSKALGLIVEMSIRTSGCVRNVWTEASRIDDNHLGGALGGCLRMLHVEISGEVQKAFERELLSLQKQRQEVGNIFLEMAVRDVRGNMYSTRARPFRFLMDELIGRHVVSTMACGTVPFVWLPRTTRCDLVTNERRIVRQKDGASGALISEGGIATAFRCVMSSLLFVTDTDLTNEW</sequence>
<accession>A0AAE0F8N5</accession>
<feature type="compositionally biased region" description="Basic and acidic residues" evidence="1">
    <location>
        <begin position="1596"/>
        <end position="1606"/>
    </location>
</feature>